<dbReference type="InterPro" id="IPR007863">
    <property type="entry name" value="Peptidase_M16_C"/>
</dbReference>
<evidence type="ECO:0000259" key="3">
    <source>
        <dbReference type="Pfam" id="PF05193"/>
    </source>
</evidence>
<dbReference type="InterPro" id="IPR011765">
    <property type="entry name" value="Pept_M16_N"/>
</dbReference>
<comment type="caution">
    <text evidence="4">The sequence shown here is derived from an EMBL/GenBank/DDBJ whole genome shotgun (WGS) entry which is preliminary data.</text>
</comment>
<evidence type="ECO:0000313" key="5">
    <source>
        <dbReference type="Proteomes" id="UP001140011"/>
    </source>
</evidence>
<keyword evidence="5" id="KW-1185">Reference proteome</keyword>
<dbReference type="Pfam" id="PF05193">
    <property type="entry name" value="Peptidase_M16_C"/>
    <property type="match status" value="1"/>
</dbReference>
<gene>
    <name evidence="4" type="ORF">GGI19_000837</name>
</gene>
<organism evidence="4 5">
    <name type="scientific">Coemansia pectinata</name>
    <dbReference type="NCBI Taxonomy" id="1052879"/>
    <lineage>
        <taxon>Eukaryota</taxon>
        <taxon>Fungi</taxon>
        <taxon>Fungi incertae sedis</taxon>
        <taxon>Zoopagomycota</taxon>
        <taxon>Kickxellomycotina</taxon>
        <taxon>Kickxellomycetes</taxon>
        <taxon>Kickxellales</taxon>
        <taxon>Kickxellaceae</taxon>
        <taxon>Coemansia</taxon>
    </lineage>
</organism>
<feature type="compositionally biased region" description="Basic and acidic residues" evidence="1">
    <location>
        <begin position="358"/>
        <end position="373"/>
    </location>
</feature>
<dbReference type="OrthoDB" id="4953at2759"/>
<reference evidence="4" key="1">
    <citation type="submission" date="2022-07" db="EMBL/GenBank/DDBJ databases">
        <title>Phylogenomic reconstructions and comparative analyses of Kickxellomycotina fungi.</title>
        <authorList>
            <person name="Reynolds N.K."/>
            <person name="Stajich J.E."/>
            <person name="Barry K."/>
            <person name="Grigoriev I.V."/>
            <person name="Crous P."/>
            <person name="Smith M.E."/>
        </authorList>
    </citation>
    <scope>NUCLEOTIDE SEQUENCE</scope>
    <source>
        <strain evidence="4">BCRC 34297</strain>
    </source>
</reference>
<dbReference type="Pfam" id="PF00675">
    <property type="entry name" value="Peptidase_M16"/>
    <property type="match status" value="1"/>
</dbReference>
<evidence type="ECO:0000256" key="1">
    <source>
        <dbReference type="SAM" id="MobiDB-lite"/>
    </source>
</evidence>
<dbReference type="PANTHER" id="PTHR43016">
    <property type="entry name" value="PRESEQUENCE PROTEASE"/>
    <property type="match status" value="1"/>
</dbReference>
<dbReference type="AlphaFoldDB" id="A0A9W8GZA2"/>
<feature type="region of interest" description="Disordered" evidence="1">
    <location>
        <begin position="255"/>
        <end position="274"/>
    </location>
</feature>
<feature type="domain" description="Peptidase M16 N-terminal" evidence="2">
    <location>
        <begin position="67"/>
        <end position="155"/>
    </location>
</feature>
<dbReference type="Gene3D" id="3.30.830.10">
    <property type="entry name" value="Metalloenzyme, LuxS/M16 peptidase-like"/>
    <property type="match status" value="4"/>
</dbReference>
<sequence>MNEQPLFVKDGPDFAYQRGTAATPEEGSEGFRVSVYRHFESSMRIVLCRIPRPLYSLNIYVPTVSANDKGLPHTLEHLIFCGSQRYPSRGYLDALANCNLSTGTNAWTSDDHTCYTLSTASEEALANVLPVYLDHVLHPLLKDEQFVTEVYHYDTTGKEQGVVFSEMVARENGEDDLFGINLDRLMFAPNSPYTYMSGGQTAAIAELTNAEIVEYHRKYYDANNITVVITGALSDEFADVLQRLPRDIVQSAGHSSRAPIDCSLPPADQPRSKHVPFPSVDTDTGSIGFGWRGPPSSDAETVTAIQMLLEYLADNSSSPLKQRFVERPSPLASDIAVEVTGTVPSTVILHFSGVPHPSSDEPTHDNADDHESDNSEDEGSENEDDNDGEEDPDIPHLFEEGYFERLLIGELQRIHDSQFDGDDQAMRKLAERFRHSLALDMENKPDDLIQEMICIDIVNAHFSAQSPGSPSFSIGSRANLFDIIDRLANKPLSFWLDVLKVWMIDAPTYHVAMTPSATLGPQLENARREVEKRNETGIVDKVEHARAIAQAVETSKVNIPGNVKSTIPMPDLARVTSLPHSQRLDVLTKAIGPASAVQLIWFESEFPEVVLHIPVHEIPNDLRPYMVLFQELLLCSDLLLPVGVFYDTEEEMTVKERRIAYTTVVERLAAVTTSSDSSIGFGNDSFSCSWLEDIFVLAINTPREKLKLAVRWMVQAFMFADFTTERILTVAQNLLSEINDWKRDGDLVAMSIVTYFTAQERPSQPRWMDKCISIFEQESVLKHIIDQVKAGNTEGVVAKFDAIQDLLIGGTGGFLTLGMPTNGDAQSYIADFTREWDANMVKRNTKQVAITDIGKSPFPYPRSTRFPELSKPQQLHIPMPSLQASCVQLAFKCDLYRAPSSDRDFDEELGELPALDYYALSMLTNLLHRVDGPLYNAIRGKGYAYSTYFVQCVWVDMVMFICSSASDAPKAILEMRQLMVDLDAGWDDYVSDFEINMTRSSMVFENTASQATPHDMMASCVTSNIFGFKSAVQSNRWRNTHLSALKKDDLRRVYDLYLRRFADPEYPAFTVVLTPPDTVLPDELGEFECLTLESLFKPF</sequence>
<dbReference type="PANTHER" id="PTHR43016:SF6">
    <property type="entry name" value="PEPTIDASE M16 N-TERMINAL DOMAIN-CONTAINING PROTEIN"/>
    <property type="match status" value="1"/>
</dbReference>
<feature type="domain" description="Peptidase M16 C-terminal" evidence="3">
    <location>
        <begin position="207"/>
        <end position="326"/>
    </location>
</feature>
<dbReference type="EMBL" id="JANBUH010000026">
    <property type="protein sequence ID" value="KAJ2756427.1"/>
    <property type="molecule type" value="Genomic_DNA"/>
</dbReference>
<protein>
    <submittedName>
        <fullName evidence="4">Uncharacterized protein</fullName>
    </submittedName>
</protein>
<evidence type="ECO:0000259" key="2">
    <source>
        <dbReference type="Pfam" id="PF00675"/>
    </source>
</evidence>
<feature type="compositionally biased region" description="Acidic residues" evidence="1">
    <location>
        <begin position="374"/>
        <end position="392"/>
    </location>
</feature>
<evidence type="ECO:0000313" key="4">
    <source>
        <dbReference type="EMBL" id="KAJ2756427.1"/>
    </source>
</evidence>
<name>A0A9W8GZA2_9FUNG</name>
<dbReference type="GO" id="GO:0046872">
    <property type="term" value="F:metal ion binding"/>
    <property type="evidence" value="ECO:0007669"/>
    <property type="project" value="InterPro"/>
</dbReference>
<proteinExistence type="predicted"/>
<dbReference type="InterPro" id="IPR011249">
    <property type="entry name" value="Metalloenz_LuxS/M16"/>
</dbReference>
<dbReference type="SUPFAM" id="SSF63411">
    <property type="entry name" value="LuxS/MPP-like metallohydrolase"/>
    <property type="match status" value="4"/>
</dbReference>
<feature type="region of interest" description="Disordered" evidence="1">
    <location>
        <begin position="349"/>
        <end position="395"/>
    </location>
</feature>
<dbReference type="Proteomes" id="UP001140011">
    <property type="component" value="Unassembled WGS sequence"/>
</dbReference>
<accession>A0A9W8GZA2</accession>
<dbReference type="FunFam" id="3.30.830.10:FF:000015">
    <property type="entry name" value="Putative zinc metalloprotease"/>
    <property type="match status" value="1"/>
</dbReference>